<proteinExistence type="inferred from homology"/>
<protein>
    <submittedName>
        <fullName evidence="8">TolC family protein</fullName>
    </submittedName>
</protein>
<dbReference type="PANTHER" id="PTHR30026:SF22">
    <property type="entry name" value="OUTER MEMBRANE EFFLUX PROTEIN"/>
    <property type="match status" value="1"/>
</dbReference>
<dbReference type="Gene3D" id="1.20.1600.10">
    <property type="entry name" value="Outer membrane efflux proteins (OEP)"/>
    <property type="match status" value="1"/>
</dbReference>
<evidence type="ECO:0000313" key="9">
    <source>
        <dbReference type="Proteomes" id="UP000829542"/>
    </source>
</evidence>
<reference evidence="8 9" key="1">
    <citation type="submission" date="2022-03" db="EMBL/GenBank/DDBJ databases">
        <title>Ignatzschineria rhizosphaerae HR5S32.</title>
        <authorList>
            <person name="Sun J.Q."/>
            <person name="Feng J.Y."/>
        </authorList>
    </citation>
    <scope>NUCLEOTIDE SEQUENCE [LARGE SCALE GENOMIC DNA]</scope>
    <source>
        <strain evidence="8 9">HR5S32</strain>
    </source>
</reference>
<evidence type="ECO:0000256" key="7">
    <source>
        <dbReference type="ARBA" id="ARBA00023237"/>
    </source>
</evidence>
<keyword evidence="7" id="KW-0998">Cell outer membrane</keyword>
<comment type="similarity">
    <text evidence="2">Belongs to the outer membrane factor (OMF) (TC 1.B.17) family.</text>
</comment>
<keyword evidence="3" id="KW-0813">Transport</keyword>
<evidence type="ECO:0000256" key="5">
    <source>
        <dbReference type="ARBA" id="ARBA00022692"/>
    </source>
</evidence>
<name>A0ABY3X0P4_9GAMM</name>
<sequence>MKNRCIALSAIFFVSIFVSFGYSENLSATGNKIEAFFDTESPSNYLKSSEKSSDSPFFLTQQEEEKYLALANNRNAFSINKSASSLPSHNVTLQEATKLIVNTHPRVAQARSAAKGEEEMIAVAKAAYYPQLRGGIGTRYDKDSTRYDKDYIHTLDLEVKQNIYDFGRTKSAVKSSEYGYLGAQAYISATNEELIYTAASTVVNIARIQKLIALAEAQVKQVSSIGKLVENRYEKGASNLSDVLQAQSRFDLVQVEVLNITSQQQSQLRALGLVIGKTNLTSATIGELPSGLNQVCSLLPEWENIPEFAIAEFEAQKAYADLNYAEAEELPSISLQGSTSRPLNASSRNGSKYETSISLNLSIPIYQGGGLSANKRASANRAQAAIAKKDEIRLEINQRLSEVQVRLQYMLQRQGLLVQQVSNLKGTKELYKKQYLELGTRSLLDLLNSEQEFHQAQVEVENNKSDIIQAQLECAFYQGKLRHFFNVSNQ</sequence>
<organism evidence="8 9">
    <name type="scientific">Ignatzschineria rhizosphaerae</name>
    <dbReference type="NCBI Taxonomy" id="2923279"/>
    <lineage>
        <taxon>Bacteria</taxon>
        <taxon>Pseudomonadati</taxon>
        <taxon>Pseudomonadota</taxon>
        <taxon>Gammaproteobacteria</taxon>
        <taxon>Cardiobacteriales</taxon>
        <taxon>Ignatzschineriaceae</taxon>
        <taxon>Ignatzschineria</taxon>
    </lineage>
</organism>
<dbReference type="SUPFAM" id="SSF56954">
    <property type="entry name" value="Outer membrane efflux proteins (OEP)"/>
    <property type="match status" value="1"/>
</dbReference>
<evidence type="ECO:0000256" key="6">
    <source>
        <dbReference type="ARBA" id="ARBA00023136"/>
    </source>
</evidence>
<accession>A0ABY3X0P4</accession>
<dbReference type="InterPro" id="IPR003423">
    <property type="entry name" value="OMP_efflux"/>
</dbReference>
<evidence type="ECO:0000313" key="8">
    <source>
        <dbReference type="EMBL" id="UNM96434.1"/>
    </source>
</evidence>
<dbReference type="PANTHER" id="PTHR30026">
    <property type="entry name" value="OUTER MEMBRANE PROTEIN TOLC"/>
    <property type="match status" value="1"/>
</dbReference>
<evidence type="ECO:0000256" key="3">
    <source>
        <dbReference type="ARBA" id="ARBA00022448"/>
    </source>
</evidence>
<evidence type="ECO:0000256" key="1">
    <source>
        <dbReference type="ARBA" id="ARBA00004442"/>
    </source>
</evidence>
<evidence type="ECO:0000256" key="4">
    <source>
        <dbReference type="ARBA" id="ARBA00022452"/>
    </source>
</evidence>
<keyword evidence="5" id="KW-0812">Transmembrane</keyword>
<keyword evidence="9" id="KW-1185">Reference proteome</keyword>
<evidence type="ECO:0000256" key="2">
    <source>
        <dbReference type="ARBA" id="ARBA00007613"/>
    </source>
</evidence>
<dbReference type="RefSeq" id="WP_242150014.1">
    <property type="nucleotide sequence ID" value="NZ_CP093379.1"/>
</dbReference>
<dbReference type="InterPro" id="IPR051906">
    <property type="entry name" value="TolC-like"/>
</dbReference>
<dbReference type="Proteomes" id="UP000829542">
    <property type="component" value="Chromosome"/>
</dbReference>
<dbReference type="Pfam" id="PF02321">
    <property type="entry name" value="OEP"/>
    <property type="match status" value="2"/>
</dbReference>
<comment type="subcellular location">
    <subcellularLocation>
        <location evidence="1">Cell outer membrane</location>
    </subcellularLocation>
</comment>
<dbReference type="EMBL" id="CP093379">
    <property type="protein sequence ID" value="UNM96434.1"/>
    <property type="molecule type" value="Genomic_DNA"/>
</dbReference>
<gene>
    <name evidence="8" type="ORF">MMG00_00765</name>
</gene>
<keyword evidence="6" id="KW-0472">Membrane</keyword>
<keyword evidence="4" id="KW-1134">Transmembrane beta strand</keyword>